<dbReference type="InterPro" id="IPR010310">
    <property type="entry name" value="T7SS_ESAT-6-like"/>
</dbReference>
<dbReference type="Gene3D" id="1.10.287.1060">
    <property type="entry name" value="ESAT-6-like"/>
    <property type="match status" value="1"/>
</dbReference>
<reference evidence="2" key="1">
    <citation type="submission" date="2020-11" db="EMBL/GenBank/DDBJ databases">
        <title>Sequencing the genomes of 1000 actinobacteria strains.</title>
        <authorList>
            <person name="Klenk H.-P."/>
        </authorList>
    </citation>
    <scope>NUCLEOTIDE SEQUENCE</scope>
    <source>
        <strain evidence="2">DSM 45356</strain>
    </source>
</reference>
<dbReference type="Pfam" id="PF06013">
    <property type="entry name" value="WXG100"/>
    <property type="match status" value="1"/>
</dbReference>
<keyword evidence="3" id="KW-1185">Reference proteome</keyword>
<proteinExistence type="inferred from homology"/>
<sequence length="97" mass="10265">MTDNHLVVDFAALQAGSADIAAAVAKLSASLELLDQHAAPLVASWDGDARQAYAARQQKWSTAADDIRTMLTAIKSAVDTSVGEYLRTEKANTGLFS</sequence>
<dbReference type="SUPFAM" id="SSF140453">
    <property type="entry name" value="EsxAB dimer-like"/>
    <property type="match status" value="1"/>
</dbReference>
<accession>A0A8J7KI89</accession>
<name>A0A8J7KI89_9ACTN</name>
<dbReference type="AlphaFoldDB" id="A0A8J7KI89"/>
<evidence type="ECO:0000256" key="1">
    <source>
        <dbReference type="RuleBase" id="RU362001"/>
    </source>
</evidence>
<evidence type="ECO:0000313" key="2">
    <source>
        <dbReference type="EMBL" id="MBG6139335.1"/>
    </source>
</evidence>
<comment type="caution">
    <text evidence="2">The sequence shown here is derived from an EMBL/GenBank/DDBJ whole genome shotgun (WGS) entry which is preliminary data.</text>
</comment>
<evidence type="ECO:0000313" key="3">
    <source>
        <dbReference type="Proteomes" id="UP000622552"/>
    </source>
</evidence>
<comment type="similarity">
    <text evidence="1">Belongs to the WXG100 family.</text>
</comment>
<dbReference type="Proteomes" id="UP000622552">
    <property type="component" value="Unassembled WGS sequence"/>
</dbReference>
<dbReference type="RefSeq" id="WP_197006004.1">
    <property type="nucleotide sequence ID" value="NZ_BONS01000012.1"/>
</dbReference>
<organism evidence="2 3">
    <name type="scientific">Longispora fulva</name>
    <dbReference type="NCBI Taxonomy" id="619741"/>
    <lineage>
        <taxon>Bacteria</taxon>
        <taxon>Bacillati</taxon>
        <taxon>Actinomycetota</taxon>
        <taxon>Actinomycetes</taxon>
        <taxon>Micromonosporales</taxon>
        <taxon>Micromonosporaceae</taxon>
        <taxon>Longispora</taxon>
    </lineage>
</organism>
<gene>
    <name evidence="2" type="ORF">IW245_005529</name>
</gene>
<dbReference type="EMBL" id="JADOUF010000001">
    <property type="protein sequence ID" value="MBG6139335.1"/>
    <property type="molecule type" value="Genomic_DNA"/>
</dbReference>
<dbReference type="NCBIfam" id="TIGR03930">
    <property type="entry name" value="WXG100_ESAT6"/>
    <property type="match status" value="1"/>
</dbReference>
<dbReference type="InterPro" id="IPR036689">
    <property type="entry name" value="ESAT-6-like_sf"/>
</dbReference>
<protein>
    <recommendedName>
        <fullName evidence="1">ESAT-6-like protein</fullName>
    </recommendedName>
</protein>